<evidence type="ECO:0000313" key="3">
    <source>
        <dbReference type="Proteomes" id="UP000095282"/>
    </source>
</evidence>
<feature type="region of interest" description="Disordered" evidence="2">
    <location>
        <begin position="49"/>
        <end position="69"/>
    </location>
</feature>
<feature type="compositionally biased region" description="Basic and acidic residues" evidence="2">
    <location>
        <begin position="417"/>
        <end position="429"/>
    </location>
</feature>
<name>A0A1I7UGH1_9PELO</name>
<dbReference type="Proteomes" id="UP000095282">
    <property type="component" value="Unplaced"/>
</dbReference>
<dbReference type="AlphaFoldDB" id="A0A1I7UGH1"/>
<feature type="region of interest" description="Disordered" evidence="2">
    <location>
        <begin position="95"/>
        <end position="115"/>
    </location>
</feature>
<protein>
    <submittedName>
        <fullName evidence="4">BRCT domain-containing protein</fullName>
    </submittedName>
</protein>
<feature type="compositionally biased region" description="Acidic residues" evidence="2">
    <location>
        <begin position="430"/>
        <end position="439"/>
    </location>
</feature>
<accession>A0A1I7UGH1</accession>
<dbReference type="eggNOG" id="ENOG502TJH0">
    <property type="taxonomic scope" value="Eukaryota"/>
</dbReference>
<dbReference type="WBParaSite" id="Csp11.Scaffold629.g9085.t1">
    <property type="protein sequence ID" value="Csp11.Scaffold629.g9085.t1"/>
    <property type="gene ID" value="Csp11.Scaffold629.g9085"/>
</dbReference>
<organism evidence="3 4">
    <name type="scientific">Caenorhabditis tropicalis</name>
    <dbReference type="NCBI Taxonomy" id="1561998"/>
    <lineage>
        <taxon>Eukaryota</taxon>
        <taxon>Metazoa</taxon>
        <taxon>Ecdysozoa</taxon>
        <taxon>Nematoda</taxon>
        <taxon>Chromadorea</taxon>
        <taxon>Rhabditida</taxon>
        <taxon>Rhabditina</taxon>
        <taxon>Rhabditomorpha</taxon>
        <taxon>Rhabditoidea</taxon>
        <taxon>Rhabditidae</taxon>
        <taxon>Peloderinae</taxon>
        <taxon>Caenorhabditis</taxon>
    </lineage>
</organism>
<feature type="compositionally biased region" description="Basic and acidic residues" evidence="2">
    <location>
        <begin position="396"/>
        <end position="408"/>
    </location>
</feature>
<feature type="coiled-coil region" evidence="1">
    <location>
        <begin position="13"/>
        <end position="41"/>
    </location>
</feature>
<keyword evidence="1" id="KW-0175">Coiled coil</keyword>
<evidence type="ECO:0000313" key="4">
    <source>
        <dbReference type="WBParaSite" id="Csp11.Scaffold629.g9085.t1"/>
    </source>
</evidence>
<keyword evidence="3" id="KW-1185">Reference proteome</keyword>
<reference evidence="4" key="1">
    <citation type="submission" date="2016-11" db="UniProtKB">
        <authorList>
            <consortium name="WormBaseParasite"/>
        </authorList>
    </citation>
    <scope>IDENTIFICATION</scope>
</reference>
<feature type="coiled-coil region" evidence="1">
    <location>
        <begin position="159"/>
        <end position="193"/>
    </location>
</feature>
<feature type="region of interest" description="Disordered" evidence="2">
    <location>
        <begin position="395"/>
        <end position="444"/>
    </location>
</feature>
<proteinExistence type="predicted"/>
<feature type="compositionally biased region" description="Basic and acidic residues" evidence="2">
    <location>
        <begin position="51"/>
        <end position="69"/>
    </location>
</feature>
<evidence type="ECO:0000256" key="2">
    <source>
        <dbReference type="SAM" id="MobiDB-lite"/>
    </source>
</evidence>
<sequence>MGDDKTARKTKTIAEHEKNMMEETEKVLKAETEDARMIRKNYVEITTNQRRVHDTEMAKEGEKSTEAIRRNASRLEEVKADNRLTLIALNKEKAESNKQKLAEVERSGQREVEERRSRQVETVKRIDEMKAETKSEYIRQIEINKNVQSQKTSITIAAETKAEKQTKKYKKTLLSLEEEKAAIKAKHEDDRKESAKTHRLQIEELKSEQYRRRTLEAIGTKKMLDAAQQDSQHSQFARQGRLVVLKFNEFKTEYGKEEKMVMRVSAEMKKGKEVTCFPNLKPVNAALQSFSNENQRLVVPAEYENLQVSVDRTATKIADSLRTIDTELYTTNGKIDGDSKIIDDSLEKVRVLVSELSELVLLFNIRPSTHVGEALAIEMSNYVKKPVQKQIENGAEAERQKVAEAKEETENDDSSEDDVKGGEEEGYKVEEEEEEEADKELDKEIMKEFGSDFQEYVST</sequence>
<evidence type="ECO:0000256" key="1">
    <source>
        <dbReference type="SAM" id="Coils"/>
    </source>
</evidence>